<dbReference type="RefSeq" id="WP_057973849.1">
    <property type="nucleotide sequence ID" value="NZ_AZDI01000002.1"/>
</dbReference>
<sequence>MKVTRHGNEMDTVGEAPKVGDIFPTVIAYDEDDQAVTLPKNTGKKLLLSVVPSINTRVCSIETKRFNMEADNFKEVEFITVSDDSKEDQKNWCAAEGVTNLQLLHADKGDFAEITGLDVPEFGHMARMVFILDETGRVVYEELVTEISSEPDYAKLLNELKK</sequence>
<proteinExistence type="predicted"/>
<evidence type="ECO:0000256" key="2">
    <source>
        <dbReference type="ARBA" id="ARBA00022862"/>
    </source>
</evidence>
<dbReference type="GO" id="GO:0008379">
    <property type="term" value="F:thioredoxin peroxidase activity"/>
    <property type="evidence" value="ECO:0007669"/>
    <property type="project" value="InterPro"/>
</dbReference>
<dbReference type="CDD" id="cd03014">
    <property type="entry name" value="PRX_Atyp2cys"/>
    <property type="match status" value="1"/>
</dbReference>
<dbReference type="OrthoDB" id="9781543at2"/>
<keyword evidence="1 6" id="KW-0560">Oxidoreductase</keyword>
<dbReference type="InterPro" id="IPR050455">
    <property type="entry name" value="Tpx_Peroxidase_subfamily"/>
</dbReference>
<organism evidence="6 7">
    <name type="scientific">Dellaglioa algida DSM 15638</name>
    <dbReference type="NCBI Taxonomy" id="1423719"/>
    <lineage>
        <taxon>Bacteria</taxon>
        <taxon>Bacillati</taxon>
        <taxon>Bacillota</taxon>
        <taxon>Bacilli</taxon>
        <taxon>Lactobacillales</taxon>
        <taxon>Lactobacillaceae</taxon>
        <taxon>Dellaglioa</taxon>
    </lineage>
</organism>
<dbReference type="InterPro" id="IPR036249">
    <property type="entry name" value="Thioredoxin-like_sf"/>
</dbReference>
<dbReference type="NCBIfam" id="NF001808">
    <property type="entry name" value="PRK00522.1"/>
    <property type="match status" value="1"/>
</dbReference>
<dbReference type="Proteomes" id="UP000051450">
    <property type="component" value="Unassembled WGS sequence"/>
</dbReference>
<dbReference type="InterPro" id="IPR002065">
    <property type="entry name" value="TPX"/>
</dbReference>
<name>A0A0R1HRE3_9LACO</name>
<dbReference type="SUPFAM" id="SSF52833">
    <property type="entry name" value="Thioredoxin-like"/>
    <property type="match status" value="1"/>
</dbReference>
<dbReference type="Gene3D" id="3.40.30.10">
    <property type="entry name" value="Glutaredoxin"/>
    <property type="match status" value="1"/>
</dbReference>
<evidence type="ECO:0000256" key="3">
    <source>
        <dbReference type="ARBA" id="ARBA00023157"/>
    </source>
</evidence>
<feature type="domain" description="Thioredoxin" evidence="5">
    <location>
        <begin position="17"/>
        <end position="162"/>
    </location>
</feature>
<evidence type="ECO:0000259" key="5">
    <source>
        <dbReference type="PROSITE" id="PS51352"/>
    </source>
</evidence>
<gene>
    <name evidence="6" type="ORF">FC66_GL000779</name>
</gene>
<dbReference type="AlphaFoldDB" id="A0A0R1HRE3"/>
<dbReference type="STRING" id="1423719.FC66_GL000779"/>
<dbReference type="EMBL" id="AZDI01000002">
    <property type="protein sequence ID" value="KRK46276.1"/>
    <property type="molecule type" value="Genomic_DNA"/>
</dbReference>
<reference evidence="6 7" key="1">
    <citation type="journal article" date="2015" name="Genome Announc.">
        <title>Expanding the biotechnology potential of lactobacilli through comparative genomics of 213 strains and associated genera.</title>
        <authorList>
            <person name="Sun Z."/>
            <person name="Harris H.M."/>
            <person name="McCann A."/>
            <person name="Guo C."/>
            <person name="Argimon S."/>
            <person name="Zhang W."/>
            <person name="Yang X."/>
            <person name="Jeffery I.B."/>
            <person name="Cooney J.C."/>
            <person name="Kagawa T.F."/>
            <person name="Liu W."/>
            <person name="Song Y."/>
            <person name="Salvetti E."/>
            <person name="Wrobel A."/>
            <person name="Rasinkangas P."/>
            <person name="Parkhill J."/>
            <person name="Rea M.C."/>
            <person name="O'Sullivan O."/>
            <person name="Ritari J."/>
            <person name="Douillard F.P."/>
            <person name="Paul Ross R."/>
            <person name="Yang R."/>
            <person name="Briner A.E."/>
            <person name="Felis G.E."/>
            <person name="de Vos W.M."/>
            <person name="Barrangou R."/>
            <person name="Klaenhammer T.R."/>
            <person name="Caufield P.W."/>
            <person name="Cui Y."/>
            <person name="Zhang H."/>
            <person name="O'Toole P.W."/>
        </authorList>
    </citation>
    <scope>NUCLEOTIDE SEQUENCE [LARGE SCALE GENOMIC DNA]</scope>
    <source>
        <strain evidence="6 7">DSM 15638</strain>
    </source>
</reference>
<dbReference type="PROSITE" id="PS51352">
    <property type="entry name" value="THIOREDOXIN_2"/>
    <property type="match status" value="1"/>
</dbReference>
<evidence type="ECO:0000256" key="1">
    <source>
        <dbReference type="ARBA" id="ARBA00022559"/>
    </source>
</evidence>
<evidence type="ECO:0000256" key="4">
    <source>
        <dbReference type="ARBA" id="ARBA00023284"/>
    </source>
</evidence>
<keyword evidence="1 6" id="KW-0575">Peroxidase</keyword>
<evidence type="ECO:0000313" key="7">
    <source>
        <dbReference type="Proteomes" id="UP000051450"/>
    </source>
</evidence>
<dbReference type="PANTHER" id="PTHR43110">
    <property type="entry name" value="THIOL PEROXIDASE"/>
    <property type="match status" value="1"/>
</dbReference>
<keyword evidence="4" id="KW-0676">Redox-active center</keyword>
<keyword evidence="7" id="KW-1185">Reference proteome</keyword>
<protein>
    <submittedName>
        <fullName evidence="6">Thiol peroxidase</fullName>
    </submittedName>
</protein>
<dbReference type="PATRIC" id="fig|1423719.4.peg.790"/>
<dbReference type="Pfam" id="PF08534">
    <property type="entry name" value="Redoxin"/>
    <property type="match status" value="1"/>
</dbReference>
<keyword evidence="2" id="KW-0049">Antioxidant</keyword>
<keyword evidence="3" id="KW-1015">Disulfide bond</keyword>
<comment type="caution">
    <text evidence="6">The sequence shown here is derived from an EMBL/GenBank/DDBJ whole genome shotgun (WGS) entry which is preliminary data.</text>
</comment>
<dbReference type="PANTHER" id="PTHR43110:SF1">
    <property type="entry name" value="THIOL PEROXIDASE"/>
    <property type="match status" value="1"/>
</dbReference>
<dbReference type="InterPro" id="IPR013740">
    <property type="entry name" value="Redoxin"/>
</dbReference>
<accession>A0A0R1HRE3</accession>
<evidence type="ECO:0000313" key="6">
    <source>
        <dbReference type="EMBL" id="KRK46276.1"/>
    </source>
</evidence>
<dbReference type="InterPro" id="IPR013766">
    <property type="entry name" value="Thioredoxin_domain"/>
</dbReference>